<reference evidence="1" key="1">
    <citation type="journal article" date="2014" name="Int. J. Syst. Evol. Microbiol.">
        <title>Complete genome sequence of Corynebacterium casei LMG S-19264T (=DSM 44701T), isolated from a smear-ripened cheese.</title>
        <authorList>
            <consortium name="US DOE Joint Genome Institute (JGI-PGF)"/>
            <person name="Walter F."/>
            <person name="Albersmeier A."/>
            <person name="Kalinowski J."/>
            <person name="Ruckert C."/>
        </authorList>
    </citation>
    <scope>NUCLEOTIDE SEQUENCE</scope>
    <source>
        <strain evidence="1">CGMCC 1.15966</strain>
    </source>
</reference>
<comment type="caution">
    <text evidence="1">The sequence shown here is derived from an EMBL/GenBank/DDBJ whole genome shotgun (WGS) entry which is preliminary data.</text>
</comment>
<dbReference type="EMBL" id="BMKM01000003">
    <property type="protein sequence ID" value="GGE18495.1"/>
    <property type="molecule type" value="Genomic_DNA"/>
</dbReference>
<evidence type="ECO:0000313" key="2">
    <source>
        <dbReference type="Proteomes" id="UP000614460"/>
    </source>
</evidence>
<dbReference type="AlphaFoldDB" id="A0A8H9KVB5"/>
<proteinExistence type="predicted"/>
<dbReference type="Proteomes" id="UP000614460">
    <property type="component" value="Unassembled WGS sequence"/>
</dbReference>
<name>A0A8H9KVB5_9SPHI</name>
<accession>A0A8H9KVB5</accession>
<protein>
    <submittedName>
        <fullName evidence="1">Uncharacterized protein</fullName>
    </submittedName>
</protein>
<gene>
    <name evidence="1" type="ORF">GCM10011516_15180</name>
</gene>
<sequence>MEHRDQILSRIRLIDEYGNDLVFAYNRDAFKHFNIPIDYDGQFLQIGSCLIFNQVAYEITKVVFKLFTQTYKPIEGGVSETPELTEMSGYNSEVNVYLKRTSQ</sequence>
<organism evidence="1 2">
    <name type="scientific">Sphingobacterium cellulitidis</name>
    <dbReference type="NCBI Taxonomy" id="1768011"/>
    <lineage>
        <taxon>Bacteria</taxon>
        <taxon>Pseudomonadati</taxon>
        <taxon>Bacteroidota</taxon>
        <taxon>Sphingobacteriia</taxon>
        <taxon>Sphingobacteriales</taxon>
        <taxon>Sphingobacteriaceae</taxon>
        <taxon>Sphingobacterium</taxon>
    </lineage>
</organism>
<evidence type="ECO:0000313" key="1">
    <source>
        <dbReference type="EMBL" id="GGE18495.1"/>
    </source>
</evidence>
<dbReference type="RefSeq" id="WP_182498429.1">
    <property type="nucleotide sequence ID" value="NZ_BMKM01000003.1"/>
</dbReference>
<keyword evidence="2" id="KW-1185">Reference proteome</keyword>
<reference evidence="1" key="2">
    <citation type="submission" date="2020-09" db="EMBL/GenBank/DDBJ databases">
        <authorList>
            <person name="Sun Q."/>
            <person name="Zhou Y."/>
        </authorList>
    </citation>
    <scope>NUCLEOTIDE SEQUENCE</scope>
    <source>
        <strain evidence="1">CGMCC 1.15966</strain>
    </source>
</reference>